<reference evidence="1" key="1">
    <citation type="submission" date="2021-04" db="EMBL/GenBank/DDBJ databases">
        <title>Genome based classification of Actinospica acidithermotolerans sp. nov., an actinobacterium isolated from an Indonesian hot spring.</title>
        <authorList>
            <person name="Kusuma A.B."/>
            <person name="Putra K.E."/>
            <person name="Nafisah S."/>
            <person name="Loh J."/>
            <person name="Nouioui I."/>
            <person name="Goodfellow M."/>
        </authorList>
    </citation>
    <scope>NUCLEOTIDE SEQUENCE</scope>
    <source>
        <strain evidence="1">CSCA 57</strain>
    </source>
</reference>
<keyword evidence="1" id="KW-0489">Methyltransferase</keyword>
<keyword evidence="1" id="KW-0808">Transferase</keyword>
<dbReference type="InterPro" id="IPR029063">
    <property type="entry name" value="SAM-dependent_MTases_sf"/>
</dbReference>
<protein>
    <submittedName>
        <fullName evidence="1">Class I SAM-dependent methyltransferase</fullName>
    </submittedName>
</protein>
<dbReference type="EMBL" id="JAGSOG010000020">
    <property type="protein sequence ID" value="MBR7833012.1"/>
    <property type="molecule type" value="Genomic_DNA"/>
</dbReference>
<dbReference type="CDD" id="cd02440">
    <property type="entry name" value="AdoMet_MTases"/>
    <property type="match status" value="1"/>
</dbReference>
<organism evidence="1 2">
    <name type="scientific">Actinospica durhamensis</name>
    <dbReference type="NCBI Taxonomy" id="1508375"/>
    <lineage>
        <taxon>Bacteria</taxon>
        <taxon>Bacillati</taxon>
        <taxon>Actinomycetota</taxon>
        <taxon>Actinomycetes</taxon>
        <taxon>Catenulisporales</taxon>
        <taxon>Actinospicaceae</taxon>
        <taxon>Actinospica</taxon>
    </lineage>
</organism>
<accession>A0A941EK24</accession>
<dbReference type="Gene3D" id="3.40.50.150">
    <property type="entry name" value="Vaccinia Virus protein VP39"/>
    <property type="match status" value="1"/>
</dbReference>
<proteinExistence type="predicted"/>
<evidence type="ECO:0000313" key="2">
    <source>
        <dbReference type="Proteomes" id="UP000675781"/>
    </source>
</evidence>
<sequence length="261" mass="28243">MSFPPPTPVFEHYFELREHLLGPLRDEIVGAAELCAAGRLIYGSPENFSLFGIPAPDMTDKGLRFLGRTVVECSIDAYALPLCEAVAELRAALPGAAEAMVVDLFAGSGNLGYHLGRRLGAPVFAADLDPVVHRLGTANADLLGLAIDLRHCDYRDLLAELSPRGPADTYVVEPPWGPAFTAAGLDLQSTTPPVHEILADIRRSRAGQSCLLVVKTNDQLLPGTMERAFHSATHLRSVTPPPTLPYGANMDFHVFRLDPER</sequence>
<gene>
    <name evidence="1" type="ORF">KDL01_07045</name>
</gene>
<keyword evidence="2" id="KW-1185">Reference proteome</keyword>
<comment type="caution">
    <text evidence="1">The sequence shown here is derived from an EMBL/GenBank/DDBJ whole genome shotgun (WGS) entry which is preliminary data.</text>
</comment>
<dbReference type="GO" id="GO:0032259">
    <property type="term" value="P:methylation"/>
    <property type="evidence" value="ECO:0007669"/>
    <property type="project" value="UniProtKB-KW"/>
</dbReference>
<evidence type="ECO:0000313" key="1">
    <source>
        <dbReference type="EMBL" id="MBR7833012.1"/>
    </source>
</evidence>
<dbReference type="GO" id="GO:0008168">
    <property type="term" value="F:methyltransferase activity"/>
    <property type="evidence" value="ECO:0007669"/>
    <property type="project" value="UniProtKB-KW"/>
</dbReference>
<dbReference type="AlphaFoldDB" id="A0A941EK24"/>
<dbReference type="RefSeq" id="WP_212527530.1">
    <property type="nucleotide sequence ID" value="NZ_JAGSOG010000020.1"/>
</dbReference>
<dbReference type="Proteomes" id="UP000675781">
    <property type="component" value="Unassembled WGS sequence"/>
</dbReference>
<name>A0A941EK24_9ACTN</name>
<dbReference type="SUPFAM" id="SSF53335">
    <property type="entry name" value="S-adenosyl-L-methionine-dependent methyltransferases"/>
    <property type="match status" value="1"/>
</dbReference>